<dbReference type="InterPro" id="IPR006694">
    <property type="entry name" value="Fatty_acid_hydroxylase"/>
</dbReference>
<feature type="transmembrane region" description="Helical" evidence="7">
    <location>
        <begin position="49"/>
        <end position="70"/>
    </location>
</feature>
<dbReference type="GO" id="GO:0005506">
    <property type="term" value="F:iron ion binding"/>
    <property type="evidence" value="ECO:0007669"/>
    <property type="project" value="InterPro"/>
</dbReference>
<evidence type="ECO:0000256" key="4">
    <source>
        <dbReference type="ARBA" id="ARBA00023002"/>
    </source>
</evidence>
<evidence type="ECO:0000313" key="9">
    <source>
        <dbReference type="EMBL" id="SVA54645.1"/>
    </source>
</evidence>
<dbReference type="EMBL" id="UINC01012523">
    <property type="protein sequence ID" value="SVA54645.1"/>
    <property type="molecule type" value="Genomic_DNA"/>
</dbReference>
<evidence type="ECO:0000259" key="8">
    <source>
        <dbReference type="Pfam" id="PF04116"/>
    </source>
</evidence>
<keyword evidence="5" id="KW-0443">Lipid metabolism</keyword>
<dbReference type="GO" id="GO:0008610">
    <property type="term" value="P:lipid biosynthetic process"/>
    <property type="evidence" value="ECO:0007669"/>
    <property type="project" value="InterPro"/>
</dbReference>
<keyword evidence="6 7" id="KW-0472">Membrane</keyword>
<feature type="domain" description="Fatty acid hydroxylase" evidence="8">
    <location>
        <begin position="97"/>
        <end position="232"/>
    </location>
</feature>
<keyword evidence="4" id="KW-0560">Oxidoreductase</keyword>
<evidence type="ECO:0000256" key="6">
    <source>
        <dbReference type="ARBA" id="ARBA00023136"/>
    </source>
</evidence>
<proteinExistence type="predicted"/>
<organism evidence="9">
    <name type="scientific">marine metagenome</name>
    <dbReference type="NCBI Taxonomy" id="408172"/>
    <lineage>
        <taxon>unclassified sequences</taxon>
        <taxon>metagenomes</taxon>
        <taxon>ecological metagenomes</taxon>
    </lineage>
</organism>
<evidence type="ECO:0000256" key="3">
    <source>
        <dbReference type="ARBA" id="ARBA00022989"/>
    </source>
</evidence>
<dbReference type="GO" id="GO:0050479">
    <property type="term" value="F:glyceryl-ether monooxygenase activity"/>
    <property type="evidence" value="ECO:0007669"/>
    <property type="project" value="TreeGrafter"/>
</dbReference>
<accession>A0A381WQ73</accession>
<dbReference type="PANTHER" id="PTHR21624">
    <property type="entry name" value="STEROL DESATURASE-RELATED PROTEIN"/>
    <property type="match status" value="1"/>
</dbReference>
<gene>
    <name evidence="9" type="ORF">METZ01_LOCUS107499</name>
</gene>
<protein>
    <recommendedName>
        <fullName evidence="8">Fatty acid hydroxylase domain-containing protein</fullName>
    </recommendedName>
</protein>
<evidence type="ECO:0000256" key="1">
    <source>
        <dbReference type="ARBA" id="ARBA00004127"/>
    </source>
</evidence>
<feature type="transmembrane region" description="Helical" evidence="7">
    <location>
        <begin position="146"/>
        <end position="169"/>
    </location>
</feature>
<reference evidence="9" key="1">
    <citation type="submission" date="2018-05" db="EMBL/GenBank/DDBJ databases">
        <authorList>
            <person name="Lanie J.A."/>
            <person name="Ng W.-L."/>
            <person name="Kazmierczak K.M."/>
            <person name="Andrzejewski T.M."/>
            <person name="Davidsen T.M."/>
            <person name="Wayne K.J."/>
            <person name="Tettelin H."/>
            <person name="Glass J.I."/>
            <person name="Rusch D."/>
            <person name="Podicherti R."/>
            <person name="Tsui H.-C.T."/>
            <person name="Winkler M.E."/>
        </authorList>
    </citation>
    <scope>NUCLEOTIDE SEQUENCE</scope>
</reference>
<dbReference type="AlphaFoldDB" id="A0A381WQ73"/>
<dbReference type="GO" id="GO:0016020">
    <property type="term" value="C:membrane"/>
    <property type="evidence" value="ECO:0007669"/>
    <property type="project" value="GOC"/>
</dbReference>
<feature type="transmembrane region" description="Helical" evidence="7">
    <location>
        <begin position="90"/>
        <end position="112"/>
    </location>
</feature>
<dbReference type="GO" id="GO:0006643">
    <property type="term" value="P:membrane lipid metabolic process"/>
    <property type="evidence" value="ECO:0007669"/>
    <property type="project" value="TreeGrafter"/>
</dbReference>
<feature type="transmembrane region" description="Helical" evidence="7">
    <location>
        <begin position="17"/>
        <end position="37"/>
    </location>
</feature>
<dbReference type="Pfam" id="PF04116">
    <property type="entry name" value="FA_hydroxylase"/>
    <property type="match status" value="1"/>
</dbReference>
<evidence type="ECO:0000256" key="5">
    <source>
        <dbReference type="ARBA" id="ARBA00023098"/>
    </source>
</evidence>
<evidence type="ECO:0000256" key="7">
    <source>
        <dbReference type="SAM" id="Phobius"/>
    </source>
</evidence>
<dbReference type="PANTHER" id="PTHR21624:SF1">
    <property type="entry name" value="ALKYLGLYCEROL MONOOXYGENASE"/>
    <property type="match status" value="1"/>
</dbReference>
<evidence type="ECO:0000256" key="2">
    <source>
        <dbReference type="ARBA" id="ARBA00022692"/>
    </source>
</evidence>
<name>A0A381WQ73_9ZZZZ</name>
<sequence>MQELLQFFTNISDEARGAFLVGGLTFFLVLESGIPLFKMDYSKLKHAGINITFTIITLIVNLIGAMGILAAVKYNETHSTGLLNLAQLPLWLYVLGGLALMDLIGAWLIHWIEHKIKWLWKFHLIHHTDPNVDATSGLRHHPGENIFRLLFTTLAVFITGASFGLVMMYQTISAFFAHFSHANIKMPLAVDKLFSYFFVTPHFHKVHHHYVQPHTDSNYGNIFSVWDHVFRTVTHVETMDDLVYGIDTHLKPEEHSSIKNLLMIPFQSYRPPVGSKFSDQ</sequence>
<comment type="subcellular location">
    <subcellularLocation>
        <location evidence="1">Endomembrane system</location>
        <topology evidence="1">Multi-pass membrane protein</topology>
    </subcellularLocation>
</comment>
<dbReference type="GO" id="GO:0005783">
    <property type="term" value="C:endoplasmic reticulum"/>
    <property type="evidence" value="ECO:0007669"/>
    <property type="project" value="TreeGrafter"/>
</dbReference>
<keyword evidence="2 7" id="KW-0812">Transmembrane</keyword>
<keyword evidence="3 7" id="KW-1133">Transmembrane helix</keyword>
<dbReference type="InterPro" id="IPR051689">
    <property type="entry name" value="Sterol_desaturase/TMEM195"/>
</dbReference>